<feature type="transmembrane region" description="Helical" evidence="5">
    <location>
        <begin position="12"/>
        <end position="32"/>
    </location>
</feature>
<dbReference type="PANTHER" id="PTHR14255:SF3">
    <property type="entry name" value="SULFITE EXPORTER TAUE_SAFE FAMILY PROTEIN 5-RELATED"/>
    <property type="match status" value="1"/>
</dbReference>
<evidence type="ECO:0000256" key="3">
    <source>
        <dbReference type="ARBA" id="ARBA00022989"/>
    </source>
</evidence>
<dbReference type="AlphaFoldDB" id="A0A9D5DHW6"/>
<dbReference type="Pfam" id="PF01925">
    <property type="entry name" value="TauE"/>
    <property type="match status" value="1"/>
</dbReference>
<feature type="transmembrane region" description="Helical" evidence="5">
    <location>
        <begin position="155"/>
        <end position="174"/>
    </location>
</feature>
<keyword evidence="3 5" id="KW-1133">Transmembrane helix</keyword>
<dbReference type="PANTHER" id="PTHR14255">
    <property type="entry name" value="CEREBLON"/>
    <property type="match status" value="1"/>
</dbReference>
<feature type="transmembrane region" description="Helical" evidence="5">
    <location>
        <begin position="289"/>
        <end position="312"/>
    </location>
</feature>
<reference evidence="6" key="1">
    <citation type="submission" date="2022-10" db="EMBL/GenBank/DDBJ databases">
        <title>Adaptive evolution leads to modifications in subtelomeric GC content in a zoonotic Cryptosporidium species.</title>
        <authorList>
            <person name="Li J."/>
            <person name="Feng Y."/>
            <person name="Xiao L."/>
        </authorList>
    </citation>
    <scope>NUCLEOTIDE SEQUENCE</scope>
    <source>
        <strain evidence="6">33844</strain>
    </source>
</reference>
<organism evidence="6">
    <name type="scientific">Cryptosporidium canis</name>
    <dbReference type="NCBI Taxonomy" id="195482"/>
    <lineage>
        <taxon>Eukaryota</taxon>
        <taxon>Sar</taxon>
        <taxon>Alveolata</taxon>
        <taxon>Apicomplexa</taxon>
        <taxon>Conoidasida</taxon>
        <taxon>Coccidia</taxon>
        <taxon>Eucoccidiorida</taxon>
        <taxon>Eimeriorina</taxon>
        <taxon>Cryptosporidiidae</taxon>
        <taxon>Cryptosporidium</taxon>
    </lineage>
</organism>
<feature type="transmembrane region" description="Helical" evidence="5">
    <location>
        <begin position="389"/>
        <end position="422"/>
    </location>
</feature>
<evidence type="ECO:0000256" key="1">
    <source>
        <dbReference type="ARBA" id="ARBA00004141"/>
    </source>
</evidence>
<feature type="transmembrane region" description="Helical" evidence="5">
    <location>
        <begin position="434"/>
        <end position="453"/>
    </location>
</feature>
<dbReference type="EMBL" id="JAPCXC010000101">
    <property type="protein sequence ID" value="KAJ1605381.1"/>
    <property type="molecule type" value="Genomic_DNA"/>
</dbReference>
<evidence type="ECO:0000256" key="4">
    <source>
        <dbReference type="ARBA" id="ARBA00023136"/>
    </source>
</evidence>
<evidence type="ECO:0000313" key="6">
    <source>
        <dbReference type="EMBL" id="KAJ1605381.1"/>
    </source>
</evidence>
<dbReference type="GO" id="GO:0031464">
    <property type="term" value="C:Cul4A-RING E3 ubiquitin ligase complex"/>
    <property type="evidence" value="ECO:0007669"/>
    <property type="project" value="TreeGrafter"/>
</dbReference>
<evidence type="ECO:0000256" key="5">
    <source>
        <dbReference type="SAM" id="Phobius"/>
    </source>
</evidence>
<dbReference type="OrthoDB" id="342890at2759"/>
<feature type="transmembrane region" description="Helical" evidence="5">
    <location>
        <begin position="460"/>
        <end position="479"/>
    </location>
</feature>
<feature type="transmembrane region" description="Helical" evidence="5">
    <location>
        <begin position="91"/>
        <end position="110"/>
    </location>
</feature>
<name>A0A9D5DHW6_9CRYT</name>
<evidence type="ECO:0000256" key="2">
    <source>
        <dbReference type="ARBA" id="ARBA00022692"/>
    </source>
</evidence>
<keyword evidence="2 5" id="KW-0812">Transmembrane</keyword>
<gene>
    <name evidence="6" type="ORF">OJ253_3183</name>
</gene>
<protein>
    <submittedName>
        <fullName evidence="6">Membrane associated protein</fullName>
    </submittedName>
</protein>
<dbReference type="Proteomes" id="UP001067231">
    <property type="component" value="Unassembled WGS sequence"/>
</dbReference>
<accession>A0A9D5DHW6</accession>
<dbReference type="GO" id="GO:0016020">
    <property type="term" value="C:membrane"/>
    <property type="evidence" value="ECO:0007669"/>
    <property type="project" value="UniProtKB-SubCell"/>
</dbReference>
<comment type="caution">
    <text evidence="6">The sequence shown here is derived from an EMBL/GenBank/DDBJ whole genome shotgun (WGS) entry which is preliminary data.</text>
</comment>
<feature type="transmembrane region" description="Helical" evidence="5">
    <location>
        <begin position="180"/>
        <end position="198"/>
    </location>
</feature>
<sequence length="520" mass="57957">MNIHQIKKFRRLFYLLTFFLLLSIFECNALGIQHENERIKSIRDLTKMDIISLIVVGCFASIAVSAGGGGGVVSMPIFLGLMRVPFSQATTFSSAIILGGVICALVANLLQNKRTLPEYSDAIDFLQLVVTENQINDYSYSFIPVDKAPLIDIQIVLFIAPLLTLGSLCGVFIGRYISNIVSIFVLNVLLMYVLKVSITKFNKTRESEKRSKHVTNYGSELLLSPLQTNKPINTEKVKENLKVILYLYTISVIGVEPNEITNTNERGNCVQINQSTFQNKWFNLRNYKLWVSFIVLCFFSVWMSILDCGIFITRGTLIHSLLWISSILILLFFPTVALTKGTLNLIASIINSHERFLNITRNVLLNGSAKEYKVVDIASYIKSRSCSNLLNYILASLEMILVGIVGGITGASGGILISAIFFSSQIDPSSIAANNSTCLIISTLTCFCTYLFEGRVHIDLAILLLIISIVCTLIGKNVVDYYVRKFKLSSLIVGILIFLISASLIYMNLRLFALILYSNI</sequence>
<keyword evidence="4 5" id="KW-0472">Membrane</keyword>
<feature type="transmembrane region" description="Helical" evidence="5">
    <location>
        <begin position="53"/>
        <end position="79"/>
    </location>
</feature>
<proteinExistence type="predicted"/>
<feature type="transmembrane region" description="Helical" evidence="5">
    <location>
        <begin position="491"/>
        <end position="517"/>
    </location>
</feature>
<dbReference type="InterPro" id="IPR002781">
    <property type="entry name" value="TM_pro_TauE-like"/>
</dbReference>
<feature type="transmembrane region" description="Helical" evidence="5">
    <location>
        <begin position="318"/>
        <end position="338"/>
    </location>
</feature>
<dbReference type="GO" id="GO:0016567">
    <property type="term" value="P:protein ubiquitination"/>
    <property type="evidence" value="ECO:0007669"/>
    <property type="project" value="TreeGrafter"/>
</dbReference>
<comment type="subcellular location">
    <subcellularLocation>
        <location evidence="1">Membrane</location>
        <topology evidence="1">Multi-pass membrane protein</topology>
    </subcellularLocation>
</comment>